<evidence type="ECO:0000256" key="1">
    <source>
        <dbReference type="SAM" id="MobiDB-lite"/>
    </source>
</evidence>
<dbReference type="RefSeq" id="WP_167867273.1">
    <property type="nucleotide sequence ID" value="NZ_CP071376.1"/>
</dbReference>
<sequence length="55" mass="6281">MDNNKGRLKERPKSNAEMRKIKPNDNSDLGIIDGEKIGSHAQGKNPDKTYEWLNK</sequence>
<dbReference type="GeneID" id="65310710"/>
<feature type="compositionally biased region" description="Basic and acidic residues" evidence="1">
    <location>
        <begin position="1"/>
        <end position="25"/>
    </location>
</feature>
<keyword evidence="4" id="KW-1185">Reference proteome</keyword>
<evidence type="ECO:0000313" key="5">
    <source>
        <dbReference type="Proteomes" id="UP000585258"/>
    </source>
</evidence>
<reference evidence="3 4" key="1">
    <citation type="submission" date="2016-10" db="EMBL/GenBank/DDBJ databases">
        <authorList>
            <person name="de Groot N.N."/>
        </authorList>
    </citation>
    <scope>NUCLEOTIDE SEQUENCE [LARGE SCALE GENOMIC DNA]</scope>
    <source>
        <strain evidence="3 4">DSM 12272</strain>
    </source>
</reference>
<organism evidence="3 4">
    <name type="scientific">Clostridium gasigenes</name>
    <dbReference type="NCBI Taxonomy" id="94869"/>
    <lineage>
        <taxon>Bacteria</taxon>
        <taxon>Bacillati</taxon>
        <taxon>Bacillota</taxon>
        <taxon>Clostridia</taxon>
        <taxon>Eubacteriales</taxon>
        <taxon>Clostridiaceae</taxon>
        <taxon>Clostridium</taxon>
    </lineage>
</organism>
<feature type="compositionally biased region" description="Basic and acidic residues" evidence="1">
    <location>
        <begin position="45"/>
        <end position="55"/>
    </location>
</feature>
<dbReference type="AlphaFoldDB" id="A0A1H0UFC4"/>
<dbReference type="Proteomes" id="UP000198597">
    <property type="component" value="Unassembled WGS sequence"/>
</dbReference>
<proteinExistence type="predicted"/>
<evidence type="ECO:0000313" key="4">
    <source>
        <dbReference type="Proteomes" id="UP000198597"/>
    </source>
</evidence>
<evidence type="ECO:0000313" key="2">
    <source>
        <dbReference type="EMBL" id="MBB6716160.1"/>
    </source>
</evidence>
<evidence type="ECO:0000313" key="3">
    <source>
        <dbReference type="EMBL" id="SDP64823.1"/>
    </source>
</evidence>
<accession>A0A1H0UFC4</accession>
<feature type="region of interest" description="Disordered" evidence="1">
    <location>
        <begin position="1"/>
        <end position="55"/>
    </location>
</feature>
<reference evidence="2 5" key="2">
    <citation type="submission" date="2020-08" db="EMBL/GenBank/DDBJ databases">
        <title>Clostridia isolated from Swiss meat.</title>
        <authorList>
            <person name="Wambui J."/>
            <person name="Stevens M.J.A."/>
            <person name="Stephan R."/>
        </authorList>
    </citation>
    <scope>NUCLEOTIDE SEQUENCE [LARGE SCALE GENOMIC DNA]</scope>
    <source>
        <strain evidence="2 5">CM001</strain>
    </source>
</reference>
<dbReference type="Proteomes" id="UP000585258">
    <property type="component" value="Unassembled WGS sequence"/>
</dbReference>
<dbReference type="EMBL" id="FNJM01000010">
    <property type="protein sequence ID" value="SDP64823.1"/>
    <property type="molecule type" value="Genomic_DNA"/>
</dbReference>
<protein>
    <submittedName>
        <fullName evidence="3">Uncharacterized protein</fullName>
    </submittedName>
</protein>
<name>A0A1H0UFC4_9CLOT</name>
<dbReference type="EMBL" id="JACKWY010000011">
    <property type="protein sequence ID" value="MBB6716160.1"/>
    <property type="molecule type" value="Genomic_DNA"/>
</dbReference>
<gene>
    <name evidence="2" type="ORF">H7E68_15760</name>
    <name evidence="3" type="ORF">SAMN04488529_11095</name>
</gene>
<dbReference type="STRING" id="94869.SAMN04488529_11095"/>